<dbReference type="Pfam" id="PF05593">
    <property type="entry name" value="RHS_repeat"/>
    <property type="match status" value="1"/>
</dbReference>
<protein>
    <submittedName>
        <fullName evidence="3">RHS repeat domain-containing protein</fullName>
    </submittedName>
</protein>
<evidence type="ECO:0000313" key="3">
    <source>
        <dbReference type="EMBL" id="MFF5922285.1"/>
    </source>
</evidence>
<organism evidence="3 4">
    <name type="scientific">Streptomyces flavochromogenes</name>
    <dbReference type="NCBI Taxonomy" id="68199"/>
    <lineage>
        <taxon>Bacteria</taxon>
        <taxon>Bacillati</taxon>
        <taxon>Actinomycetota</taxon>
        <taxon>Actinomycetes</taxon>
        <taxon>Kitasatosporales</taxon>
        <taxon>Streptomycetaceae</taxon>
        <taxon>Streptomyces</taxon>
    </lineage>
</organism>
<dbReference type="InterPro" id="IPR031325">
    <property type="entry name" value="RHS_repeat"/>
</dbReference>
<dbReference type="InterPro" id="IPR050708">
    <property type="entry name" value="T6SS_VgrG/RHS"/>
</dbReference>
<dbReference type="RefSeq" id="WP_388309609.1">
    <property type="nucleotide sequence ID" value="NZ_JBIBDZ010000010.1"/>
</dbReference>
<dbReference type="Pfam" id="PF25023">
    <property type="entry name" value="TEN_YD-shell"/>
    <property type="match status" value="1"/>
</dbReference>
<name>A0ABW6XXP4_9ACTN</name>
<dbReference type="InterPro" id="IPR006530">
    <property type="entry name" value="YD"/>
</dbReference>
<evidence type="ECO:0000259" key="2">
    <source>
        <dbReference type="Pfam" id="PF25023"/>
    </source>
</evidence>
<dbReference type="InterPro" id="IPR056823">
    <property type="entry name" value="TEN-like_YD-shell"/>
</dbReference>
<accession>A0ABW6XXP4</accession>
<dbReference type="PANTHER" id="PTHR32305">
    <property type="match status" value="1"/>
</dbReference>
<dbReference type="NCBIfam" id="TIGR01643">
    <property type="entry name" value="YD_repeat_2x"/>
    <property type="match status" value="2"/>
</dbReference>
<keyword evidence="1" id="KW-0677">Repeat</keyword>
<reference evidence="3 4" key="1">
    <citation type="submission" date="2024-10" db="EMBL/GenBank/DDBJ databases">
        <title>The Natural Products Discovery Center: Release of the First 8490 Sequenced Strains for Exploring Actinobacteria Biosynthetic Diversity.</title>
        <authorList>
            <person name="Kalkreuter E."/>
            <person name="Kautsar S.A."/>
            <person name="Yang D."/>
            <person name="Bader C.D."/>
            <person name="Teijaro C.N."/>
            <person name="Fluegel L."/>
            <person name="Davis C.M."/>
            <person name="Simpson J.R."/>
            <person name="Lauterbach L."/>
            <person name="Steele A.D."/>
            <person name="Gui C."/>
            <person name="Meng S."/>
            <person name="Li G."/>
            <person name="Viehrig K."/>
            <person name="Ye F."/>
            <person name="Su P."/>
            <person name="Kiefer A.F."/>
            <person name="Nichols A."/>
            <person name="Cepeda A.J."/>
            <person name="Yan W."/>
            <person name="Fan B."/>
            <person name="Jiang Y."/>
            <person name="Adhikari A."/>
            <person name="Zheng C.-J."/>
            <person name="Schuster L."/>
            <person name="Cowan T.M."/>
            <person name="Smanski M.J."/>
            <person name="Chevrette M.G."/>
            <person name="De Carvalho L.P.S."/>
            <person name="Shen B."/>
        </authorList>
    </citation>
    <scope>NUCLEOTIDE SEQUENCE [LARGE SCALE GENOMIC DNA]</scope>
    <source>
        <strain evidence="3 4">NPDC012605</strain>
    </source>
</reference>
<dbReference type="EMBL" id="JBIBDZ010000010">
    <property type="protein sequence ID" value="MFF5922285.1"/>
    <property type="molecule type" value="Genomic_DNA"/>
</dbReference>
<comment type="caution">
    <text evidence="3">The sequence shown here is derived from an EMBL/GenBank/DDBJ whole genome shotgun (WGS) entry which is preliminary data.</text>
</comment>
<keyword evidence="4" id="KW-1185">Reference proteome</keyword>
<dbReference type="NCBIfam" id="TIGR03696">
    <property type="entry name" value="Rhs_assc_core"/>
    <property type="match status" value="1"/>
</dbReference>
<gene>
    <name evidence="3" type="ORF">ACFY8C_28715</name>
</gene>
<feature type="domain" description="Teneurin-like YD-shell" evidence="2">
    <location>
        <begin position="837"/>
        <end position="1032"/>
    </location>
</feature>
<feature type="non-terminal residue" evidence="3">
    <location>
        <position position="1"/>
    </location>
</feature>
<evidence type="ECO:0000313" key="4">
    <source>
        <dbReference type="Proteomes" id="UP001602370"/>
    </source>
</evidence>
<dbReference type="Gene3D" id="2.180.10.10">
    <property type="entry name" value="RHS repeat-associated core"/>
    <property type="match status" value="1"/>
</dbReference>
<evidence type="ECO:0000256" key="1">
    <source>
        <dbReference type="ARBA" id="ARBA00022737"/>
    </source>
</evidence>
<proteinExistence type="predicted"/>
<sequence length="1309" mass="141583">ARYFRGIDGAQVKNSAGVAVTDREQFAGMLRETATYNGDGGPLVSASSFVPWRSAVTATRARTGLPALEAYFTGTQTEETRTRITGGERTTRSVKTFDSEGLVATVSDLGDVDKTGDEKCTTTTYARTGTSTILDKVSRSETVAVACGATVSRPADVIDDVRAYYDGLALHAAPTKGLVTKSERINGAGTGYDIVTSTPSVCGAGSTQLCYDIYGRRLAEANAYGKISRTAYTPATGEVATSSVVTNPLGHAVTTVFSPRRSLPTKITDVNGKVTTTVHDPLGRVTKAWLPGRAQATYPSAPNIQYDYLVRNNGPVVVTTKTLTHDNQYRTSYAFQDGLLRALQTQEESPDRAGRLITEVFYNTRGEAIVNSGTYFATGAPEPVLVTGQQTQYPSSTETEFDGLGRPTAVISKRYTDETKRTTTTYTGDTTTVVPPAGGTATTTVVDALDRTIELKQYTDPARTAAQSTHYTFDDKGRLAKIADASGAEWTYGYDTRGRQTTTVDPDKGKAVTAYDKADRPTDVTDARQFTLHTDYDDLGRRTALKKGTKLLAAWNYDPAGAKGQLWKSSRYDDAGNAFVTEQGEYTNSYQPGKTTVTVPASETGLAGTYEWYTSYNANTGAVQDVEHPEMADLPYELVSNGYTAVTGLLDTVGTVTDTSSATLVSDMTYDHYGRPIRAEYGEFGRHVWTTTQYDEHTGQVTSAFTDRDTAPQRVEDTSYTYDPAGNMTRIATGYGQDAARTTDTQCVQLDALRRITEAWTNTGTTCASAPSDSVVGGPDAYWTSYTYDAVGNRDTEVQHKTTSGPTADITRDYAAPKAGTHNLPSVTQTGADPRTETYTYDAAGNTETRKIGNADLQNLAWDDEGRLKSVTTAAGATGYLYDTTGQRLIRRDSTGTTLYLPGGNELHKDKAGKVTGTRYYGGGTAMYKGGKLTFLLADHHGTGTTQISNDAGQAITRRKTTLFGGPRGTQPTNWIGDKGFVGGTNEADTGLVHIGAREYDPATGRFVSVDPILEADKPQTMNGYGYAANNPFSFSDPTGEALEECVNGMYVCKNKGTDIVKKGKNYDKVVDQNRRNSTVFKQNYDNYIRSSELGRRARAAYRSGAGGDASLHLNPTAPQIVAMFFMGSAPDAYSFDESDQFTAGVKDHIWMDVVRRFLTSRKGMKSGQVIKETLDYKTSAGAKMNGLKFMDMMAGEVSDFIAYLTGSKDPAAQEGATRAILGSFNLQATVSDYQPLTRTGKVEYELTQTMSEESFTRALSEEGYKSGAKEPVAVAIADAVRKVFPNGLREVHFTVRWSERLPMQPLGE</sequence>
<dbReference type="InterPro" id="IPR022385">
    <property type="entry name" value="Rhs_assc_core"/>
</dbReference>
<dbReference type="Proteomes" id="UP001602370">
    <property type="component" value="Unassembled WGS sequence"/>
</dbReference>
<dbReference type="PANTHER" id="PTHR32305:SF17">
    <property type="entry name" value="TRNA NUCLEASE WAPA"/>
    <property type="match status" value="1"/>
</dbReference>